<dbReference type="EC" id="2.7.13.3" evidence="4"/>
<organism evidence="15 16">
    <name type="scientific">Pseudoalteromonas spongiae</name>
    <dbReference type="NCBI Taxonomy" id="298657"/>
    <lineage>
        <taxon>Bacteria</taxon>
        <taxon>Pseudomonadati</taxon>
        <taxon>Pseudomonadota</taxon>
        <taxon>Gammaproteobacteria</taxon>
        <taxon>Alteromonadales</taxon>
        <taxon>Pseudoalteromonadaceae</taxon>
        <taxon>Pseudoalteromonas</taxon>
    </lineage>
</organism>
<dbReference type="Gene3D" id="1.10.287.130">
    <property type="match status" value="1"/>
</dbReference>
<feature type="transmembrane region" description="Helical" evidence="12">
    <location>
        <begin position="6"/>
        <end position="24"/>
    </location>
</feature>
<evidence type="ECO:0000256" key="7">
    <source>
        <dbReference type="ARBA" id="ARBA00022692"/>
    </source>
</evidence>
<dbReference type="EMBL" id="JBAWKS010000002">
    <property type="protein sequence ID" value="MEI4551458.1"/>
    <property type="molecule type" value="Genomic_DNA"/>
</dbReference>
<evidence type="ECO:0000256" key="4">
    <source>
        <dbReference type="ARBA" id="ARBA00012438"/>
    </source>
</evidence>
<evidence type="ECO:0000256" key="2">
    <source>
        <dbReference type="ARBA" id="ARBA00004141"/>
    </source>
</evidence>
<dbReference type="InterPro" id="IPR038377">
    <property type="entry name" value="Na/Glc_symporter_sf"/>
</dbReference>
<name>A0ABU8EZ42_9GAMM</name>
<evidence type="ECO:0000259" key="14">
    <source>
        <dbReference type="PROSITE" id="PS50110"/>
    </source>
</evidence>
<dbReference type="SUPFAM" id="SSF47384">
    <property type="entry name" value="Homodimeric domain of signal transducing histidine kinase"/>
    <property type="match status" value="1"/>
</dbReference>
<feature type="transmembrane region" description="Helical" evidence="12">
    <location>
        <begin position="36"/>
        <end position="52"/>
    </location>
</feature>
<dbReference type="PANTHER" id="PTHR43047">
    <property type="entry name" value="TWO-COMPONENT HISTIDINE PROTEIN KINASE"/>
    <property type="match status" value="1"/>
</dbReference>
<feature type="transmembrane region" description="Helical" evidence="12">
    <location>
        <begin position="376"/>
        <end position="394"/>
    </location>
</feature>
<feature type="transmembrane region" description="Helical" evidence="12">
    <location>
        <begin position="276"/>
        <end position="300"/>
    </location>
</feature>
<dbReference type="InterPro" id="IPR036890">
    <property type="entry name" value="HATPase_C_sf"/>
</dbReference>
<keyword evidence="7 12" id="KW-0812">Transmembrane</keyword>
<dbReference type="InterPro" id="IPR001789">
    <property type="entry name" value="Sig_transdc_resp-reg_receiver"/>
</dbReference>
<feature type="transmembrane region" description="Helical" evidence="12">
    <location>
        <begin position="155"/>
        <end position="172"/>
    </location>
</feature>
<feature type="domain" description="Histidine kinase" evidence="13">
    <location>
        <begin position="794"/>
        <end position="1005"/>
    </location>
</feature>
<proteinExistence type="inferred from homology"/>
<keyword evidence="8" id="KW-0418">Kinase</keyword>
<dbReference type="PANTHER" id="PTHR43047:SF9">
    <property type="entry name" value="HISTIDINE KINASE"/>
    <property type="match status" value="1"/>
</dbReference>
<dbReference type="InterPro" id="IPR001734">
    <property type="entry name" value="Na/solute_symporter"/>
</dbReference>
<dbReference type="SUPFAM" id="SSF55785">
    <property type="entry name" value="PYP-like sensor domain (PAS domain)"/>
    <property type="match status" value="1"/>
</dbReference>
<keyword evidence="16" id="KW-1185">Reference proteome</keyword>
<comment type="similarity">
    <text evidence="3">Belongs to the sodium:solute symporter (SSF) (TC 2.A.21) family.</text>
</comment>
<reference evidence="15 16" key="1">
    <citation type="submission" date="2023-12" db="EMBL/GenBank/DDBJ databases">
        <title>Friends and Foes: Symbiotic and Algicidal bacterial influence on Karenia brevis blooms.</title>
        <authorList>
            <person name="Fei C."/>
            <person name="Mohamed A.R."/>
            <person name="Booker A."/>
            <person name="Arshad M."/>
            <person name="Klass S."/>
            <person name="Ahn S."/>
            <person name="Gilbert P.M."/>
            <person name="Heil C.A."/>
            <person name="Martinez J.M."/>
            <person name="Amin S.A."/>
        </authorList>
    </citation>
    <scope>NUCLEOTIDE SEQUENCE [LARGE SCALE GENOMIC DNA]</scope>
    <source>
        <strain evidence="15 16">CE15</strain>
    </source>
</reference>
<gene>
    <name evidence="15" type="ORF">WAE96_17410</name>
</gene>
<dbReference type="Pfam" id="PF00072">
    <property type="entry name" value="Response_reg"/>
    <property type="match status" value="1"/>
</dbReference>
<feature type="transmembrane region" description="Helical" evidence="12">
    <location>
        <begin position="193"/>
        <end position="211"/>
    </location>
</feature>
<dbReference type="SMART" id="SM00387">
    <property type="entry name" value="HATPase_c"/>
    <property type="match status" value="1"/>
</dbReference>
<dbReference type="PROSITE" id="PS50283">
    <property type="entry name" value="NA_SOLUT_SYMP_3"/>
    <property type="match status" value="1"/>
</dbReference>
<evidence type="ECO:0000256" key="10">
    <source>
        <dbReference type="ARBA" id="ARBA00023136"/>
    </source>
</evidence>
<dbReference type="InterPro" id="IPR011006">
    <property type="entry name" value="CheY-like_superfamily"/>
</dbReference>
<dbReference type="Gene3D" id="3.40.50.2300">
    <property type="match status" value="1"/>
</dbReference>
<dbReference type="Proteomes" id="UP001382455">
    <property type="component" value="Unassembled WGS sequence"/>
</dbReference>
<dbReference type="Gene3D" id="3.30.565.10">
    <property type="entry name" value="Histidine kinase-like ATPase, C-terminal domain"/>
    <property type="match status" value="1"/>
</dbReference>
<evidence type="ECO:0000256" key="9">
    <source>
        <dbReference type="ARBA" id="ARBA00022989"/>
    </source>
</evidence>
<evidence type="ECO:0000256" key="6">
    <source>
        <dbReference type="ARBA" id="ARBA00022679"/>
    </source>
</evidence>
<keyword evidence="10 12" id="KW-0472">Membrane</keyword>
<dbReference type="InterPro" id="IPR035965">
    <property type="entry name" value="PAS-like_dom_sf"/>
</dbReference>
<comment type="subcellular location">
    <subcellularLocation>
        <location evidence="2">Membrane</location>
        <topology evidence="2">Multi-pass membrane protein</topology>
    </subcellularLocation>
</comment>
<feature type="modified residue" description="4-aspartylphosphate" evidence="11">
    <location>
        <position position="1080"/>
    </location>
</feature>
<accession>A0ABU8EZ42</accession>
<dbReference type="CDD" id="cd00082">
    <property type="entry name" value="HisKA"/>
    <property type="match status" value="1"/>
</dbReference>
<feature type="domain" description="Response regulatory" evidence="14">
    <location>
        <begin position="1030"/>
        <end position="1143"/>
    </location>
</feature>
<dbReference type="PROSITE" id="PS50109">
    <property type="entry name" value="HIS_KIN"/>
    <property type="match status" value="1"/>
</dbReference>
<dbReference type="SUPFAM" id="SSF55874">
    <property type="entry name" value="ATPase domain of HSP90 chaperone/DNA topoisomerase II/histidine kinase"/>
    <property type="match status" value="1"/>
</dbReference>
<evidence type="ECO:0000313" key="16">
    <source>
        <dbReference type="Proteomes" id="UP001382455"/>
    </source>
</evidence>
<sequence length="1144" mass="125108">MLTIWSVSAIAFVYLALLFAIAYVSEKYKFQSFKSMVYGLTLAVYCTSWSFYGTTAQAANNGWWLAPTYVGSLLLFIFGWQVYLKISDICQTHKITSISDFIATRYGQSSSLASLITTISVFAIIPYISLQLSAISQSTQLIAGSVETQSIWHDGTFYITLVLAIFAMLFGANKLRPNAHNLGLMNSIAFESLLKLFAFLAIGLYVCFGLFESPSALMQAAKSAELQSQVAERGSANYVYISHMILGLLAMLCLPRQFHVSFVERDDKTDIKKARWIFPLYLLLLNICTLPIGYAGLLLLDQQSVAFDTFVLALPLAFDNQGLALTAYLGGFSAAISMVILSAIVLSVMITNDIINPLLLTKSKAKNTQSGLSPEGILLARKAVILGVLIASYFCHKLLSGTNSLANVGLMSFTLVAQFAPALLLGLVWRGASRKAAKYAILTGFAVWVYALFLPSVATSLNWQSVWLVAGPLGLQFLAPADLLGLGLDSISQTLLLSLTFNTLVFVYISLKRGAEVAEQLQAEKFVFSVEQHHANNTKHQLSVDELSRLLLRFVDETTGQQIIQHYFPEQGAAWLKPSDAKLEAVVAREMAAVIGGASANLILTAAKNKQHGQLSEVATIVDEASQVLKFNRDLLQSTIENVNQGISVVDGDLNLVAWNSVYQTMFNYPENALYIGRPIADIIRFNAERGLFKADDIESEIAKRLAFLKTGSAYKYQRDHQNGRVFEMQGNPLPSGGFVTTFSDVTEFVNTQDALKEANTNLEQKVNERTHALTQANSELAQATESKTRFFAAASHDLLQPFNAASLFCSVMEEKSQGTELSELASNIKNSLTSAEELLSSILELTKLESGSLKIEKSEFSITKLLTPLSAEFSALASEKGLSFIAQFDDVIVSSDRTLLRRVVQNLLSNAVRYTQSGEVTLYAKKVGEHLELSVKDTGPGIASEDQTLIFQEFKQLDGQDKAQGLGLGLAITKRISDALNLDLRLQSNIGQGAQFSIRLPIAAAGSQSQELALNPINTEQAASFVGLTVWLIDNDETVLQALAKRLQTWGCDVQTATNEAQLAALKETKVLPMLIIADYHLDDGVTGVELLQECGLNHLPCIINTAEHDESVRELISDAGYPLLYKPVKAPALKRLIKKLCA</sequence>
<dbReference type="Gene3D" id="3.30.450.20">
    <property type="entry name" value="PAS domain"/>
    <property type="match status" value="1"/>
</dbReference>
<dbReference type="SUPFAM" id="SSF52172">
    <property type="entry name" value="CheY-like"/>
    <property type="match status" value="1"/>
</dbReference>
<dbReference type="CDD" id="cd10322">
    <property type="entry name" value="SLC5sbd"/>
    <property type="match status" value="1"/>
</dbReference>
<dbReference type="Pfam" id="PF12860">
    <property type="entry name" value="PAS_7"/>
    <property type="match status" value="1"/>
</dbReference>
<feature type="transmembrane region" description="Helical" evidence="12">
    <location>
        <begin position="112"/>
        <end position="135"/>
    </location>
</feature>
<feature type="transmembrane region" description="Helical" evidence="12">
    <location>
        <begin position="64"/>
        <end position="84"/>
    </location>
</feature>
<dbReference type="InterPro" id="IPR005467">
    <property type="entry name" value="His_kinase_dom"/>
</dbReference>
<evidence type="ECO:0000259" key="13">
    <source>
        <dbReference type="PROSITE" id="PS50109"/>
    </source>
</evidence>
<feature type="transmembrane region" description="Helical" evidence="12">
    <location>
        <begin position="238"/>
        <end position="255"/>
    </location>
</feature>
<keyword evidence="9 12" id="KW-1133">Transmembrane helix</keyword>
<keyword evidence="5 11" id="KW-0597">Phosphoprotein</keyword>
<protein>
    <recommendedName>
        <fullName evidence="4">histidine kinase</fullName>
        <ecNumber evidence="4">2.7.13.3</ecNumber>
    </recommendedName>
</protein>
<dbReference type="Pfam" id="PF02518">
    <property type="entry name" value="HATPase_c"/>
    <property type="match status" value="1"/>
</dbReference>
<dbReference type="PRINTS" id="PR00344">
    <property type="entry name" value="BCTRLSENSOR"/>
</dbReference>
<dbReference type="SMART" id="SM00388">
    <property type="entry name" value="HisKA"/>
    <property type="match status" value="1"/>
</dbReference>
<dbReference type="SMART" id="SM00448">
    <property type="entry name" value="REC"/>
    <property type="match status" value="1"/>
</dbReference>
<evidence type="ECO:0000256" key="8">
    <source>
        <dbReference type="ARBA" id="ARBA00022777"/>
    </source>
</evidence>
<evidence type="ECO:0000256" key="11">
    <source>
        <dbReference type="PROSITE-ProRule" id="PRU00169"/>
    </source>
</evidence>
<dbReference type="Gene3D" id="1.20.1730.10">
    <property type="entry name" value="Sodium/glucose cotransporter"/>
    <property type="match status" value="1"/>
</dbReference>
<feature type="transmembrane region" description="Helical" evidence="12">
    <location>
        <begin position="436"/>
        <end position="454"/>
    </location>
</feature>
<feature type="transmembrane region" description="Helical" evidence="12">
    <location>
        <begin position="406"/>
        <end position="429"/>
    </location>
</feature>
<evidence type="ECO:0000313" key="15">
    <source>
        <dbReference type="EMBL" id="MEI4551458.1"/>
    </source>
</evidence>
<evidence type="ECO:0000256" key="3">
    <source>
        <dbReference type="ARBA" id="ARBA00006434"/>
    </source>
</evidence>
<feature type="transmembrane region" description="Helical" evidence="12">
    <location>
        <begin position="328"/>
        <end position="355"/>
    </location>
</feature>
<evidence type="ECO:0000256" key="5">
    <source>
        <dbReference type="ARBA" id="ARBA00022553"/>
    </source>
</evidence>
<evidence type="ECO:0000256" key="1">
    <source>
        <dbReference type="ARBA" id="ARBA00000085"/>
    </source>
</evidence>
<dbReference type="PROSITE" id="PS50110">
    <property type="entry name" value="RESPONSE_REGULATORY"/>
    <property type="match status" value="1"/>
</dbReference>
<dbReference type="Pfam" id="PF00512">
    <property type="entry name" value="HisKA"/>
    <property type="match status" value="1"/>
</dbReference>
<dbReference type="InterPro" id="IPR003661">
    <property type="entry name" value="HisK_dim/P_dom"/>
</dbReference>
<dbReference type="InterPro" id="IPR004358">
    <property type="entry name" value="Sig_transdc_His_kin-like_C"/>
</dbReference>
<comment type="catalytic activity">
    <reaction evidence="1">
        <text>ATP + protein L-histidine = ADP + protein N-phospho-L-histidine.</text>
        <dbReference type="EC" id="2.7.13.3"/>
    </reaction>
</comment>
<dbReference type="InterPro" id="IPR003594">
    <property type="entry name" value="HATPase_dom"/>
</dbReference>
<comment type="caution">
    <text evidence="15">The sequence shown here is derived from an EMBL/GenBank/DDBJ whole genome shotgun (WGS) entry which is preliminary data.</text>
</comment>
<evidence type="ECO:0000256" key="12">
    <source>
        <dbReference type="SAM" id="Phobius"/>
    </source>
</evidence>
<keyword evidence="6" id="KW-0808">Transferase</keyword>
<dbReference type="RefSeq" id="WP_336436430.1">
    <property type="nucleotide sequence ID" value="NZ_JBAWKS010000002.1"/>
</dbReference>
<dbReference type="InterPro" id="IPR036097">
    <property type="entry name" value="HisK_dim/P_sf"/>
</dbReference>